<feature type="region of interest" description="Disordered" evidence="1">
    <location>
        <begin position="1"/>
        <end position="35"/>
    </location>
</feature>
<dbReference type="AlphaFoldDB" id="A0A5R8LMA9"/>
<dbReference type="EMBL" id="VBWO01000011">
    <property type="protein sequence ID" value="TLF38325.1"/>
    <property type="molecule type" value="Genomic_DNA"/>
</dbReference>
<protein>
    <submittedName>
        <fullName evidence="2">Uncharacterized protein</fullName>
    </submittedName>
</protein>
<gene>
    <name evidence="2" type="ORF">FEI15_11130</name>
</gene>
<dbReference type="Proteomes" id="UP000309885">
    <property type="component" value="Unassembled WGS sequence"/>
</dbReference>
<evidence type="ECO:0000256" key="1">
    <source>
        <dbReference type="SAM" id="MobiDB-lite"/>
    </source>
</evidence>
<accession>A0A5R8LMA9</accession>
<feature type="compositionally biased region" description="Polar residues" evidence="1">
    <location>
        <begin position="1"/>
        <end position="17"/>
    </location>
</feature>
<comment type="caution">
    <text evidence="2">The sequence shown here is derived from an EMBL/GenBank/DDBJ whole genome shotgun (WGS) entry which is preliminary data.</text>
</comment>
<evidence type="ECO:0000313" key="3">
    <source>
        <dbReference type="Proteomes" id="UP000309885"/>
    </source>
</evidence>
<dbReference type="AntiFam" id="ANF00267">
    <property type="entry name" value="DNA repeat translations related to WP_015765070.1"/>
</dbReference>
<reference evidence="2 3" key="1">
    <citation type="submission" date="2019-05" db="EMBL/GenBank/DDBJ databases">
        <title>Genome-based reclassification of Lactobacillus casei as Lactobacillus casei subsp. casei. subsp.nov., description of Lactobacillus casei subsp. zeae subsp. nov., and emended description of Lactobacillus casei.</title>
        <authorList>
            <person name="Huang C.-H."/>
        </authorList>
    </citation>
    <scope>NUCLEOTIDE SEQUENCE [LARGE SCALE GENOMIC DNA]</scope>
    <source>
        <strain evidence="2 3">CRBIP24.44</strain>
    </source>
</reference>
<sequence length="62" mass="6951">MNFVGQSGSETRSQAQKPTHKDLEPKWPKPSHLGSRPLMLRFLTGPARALKSFAPLSPRCYD</sequence>
<evidence type="ECO:0000313" key="2">
    <source>
        <dbReference type="EMBL" id="TLF38325.1"/>
    </source>
</evidence>
<name>A0A5R8LMA9_LACZE</name>
<proteinExistence type="predicted"/>
<dbReference type="NCBIfam" id="NF040517">
    <property type="entry name" value="Lacto_Palin_RP2"/>
    <property type="match status" value="1"/>
</dbReference>
<organism evidence="2 3">
    <name type="scientific">Lacticaseibacillus zeae</name>
    <name type="common">Lactobacillus zeae</name>
    <dbReference type="NCBI Taxonomy" id="57037"/>
    <lineage>
        <taxon>Bacteria</taxon>
        <taxon>Bacillati</taxon>
        <taxon>Bacillota</taxon>
        <taxon>Bacilli</taxon>
        <taxon>Lactobacillales</taxon>
        <taxon>Lactobacillaceae</taxon>
        <taxon>Lacticaseibacillus</taxon>
    </lineage>
</organism>